<dbReference type="GO" id="GO:0000049">
    <property type="term" value="F:tRNA binding"/>
    <property type="evidence" value="ECO:0007669"/>
    <property type="project" value="UniProtKB-UniRule"/>
</dbReference>
<dbReference type="InterPro" id="IPR007197">
    <property type="entry name" value="rSAM"/>
</dbReference>
<feature type="active site" description="Proton acceptor" evidence="11">
    <location>
        <position position="81"/>
    </location>
</feature>
<dbReference type="InterPro" id="IPR013785">
    <property type="entry name" value="Aldolase_TIM"/>
</dbReference>
<comment type="catalytic activity">
    <reaction evidence="11">
        <text>adenosine(37) in tRNA + 2 reduced [2Fe-2S]-[ferredoxin] + 2 S-adenosyl-L-methionine = 2-methyladenosine(37) in tRNA + 5'-deoxyadenosine + L-methionine + 2 oxidized [2Fe-2S]-[ferredoxin] + S-adenosyl-L-homocysteine</text>
        <dbReference type="Rhea" id="RHEA:43332"/>
        <dbReference type="Rhea" id="RHEA-COMP:10000"/>
        <dbReference type="Rhea" id="RHEA-COMP:10001"/>
        <dbReference type="Rhea" id="RHEA-COMP:10162"/>
        <dbReference type="Rhea" id="RHEA-COMP:10485"/>
        <dbReference type="ChEBI" id="CHEBI:17319"/>
        <dbReference type="ChEBI" id="CHEBI:33737"/>
        <dbReference type="ChEBI" id="CHEBI:33738"/>
        <dbReference type="ChEBI" id="CHEBI:57844"/>
        <dbReference type="ChEBI" id="CHEBI:57856"/>
        <dbReference type="ChEBI" id="CHEBI:59789"/>
        <dbReference type="ChEBI" id="CHEBI:74411"/>
        <dbReference type="ChEBI" id="CHEBI:74497"/>
        <dbReference type="EC" id="2.1.1.192"/>
    </reaction>
</comment>
<sequence length="346" mass="38808">MNLEKLEKNLKDKPAFQLRQAKETVFKNLIGDWLDATNLPRDLRQKLNQECPLKIDAEIFVSDDKNTVKALITLSDGLKIETVLMRYEGGPPHSREARPKGGRNTVCVSSQVGCPLGCLFCATGRMGFKRNLGTEEIIEQVLFFARYLKKENECISNVVFMGMGEPFLNYDNVIKAARIINNQKEGFGIGSRHVSISTIGITGGIEKLSEDPLQINLAISLHAANNELRSKIVPANKKYSIEKIMASVKKYLAKTGRKVMFEYIMIKGLNDSPNHAKELATLVKKLDKKLYMVNLISYNRTGIFDASAQETIKKFKDILRKEGIEVTQRYKFGQDIKAACGQLAGK</sequence>
<feature type="binding site" evidence="11">
    <location>
        <begin position="164"/>
        <end position="165"/>
    </location>
    <ligand>
        <name>S-adenosyl-L-methionine</name>
        <dbReference type="ChEBI" id="CHEBI:59789"/>
    </ligand>
</feature>
<dbReference type="SFLD" id="SFLDF00275">
    <property type="entry name" value="adenosine_C2_methyltransferase"/>
    <property type="match status" value="1"/>
</dbReference>
<evidence type="ECO:0000256" key="1">
    <source>
        <dbReference type="ARBA" id="ARBA00004496"/>
    </source>
</evidence>
<keyword evidence="4 11" id="KW-0698">rRNA processing</keyword>
<dbReference type="SFLD" id="SFLDS00029">
    <property type="entry name" value="Radical_SAM"/>
    <property type="match status" value="1"/>
</dbReference>
<evidence type="ECO:0000256" key="7">
    <source>
        <dbReference type="ARBA" id="ARBA00022691"/>
    </source>
</evidence>
<feature type="active site" description="S-methylcysteine intermediate" evidence="11">
    <location>
        <position position="340"/>
    </location>
</feature>
<comment type="function">
    <text evidence="11">Specifically methylates position 2 of adenine 2503 in 23S rRNA and position 2 of adenine 37 in tRNAs.</text>
</comment>
<dbReference type="FunFam" id="3.20.20.70:FF:000014">
    <property type="entry name" value="Probable dual-specificity RNA methyltransferase RlmN"/>
    <property type="match status" value="1"/>
</dbReference>
<dbReference type="PANTHER" id="PTHR30544">
    <property type="entry name" value="23S RRNA METHYLTRANSFERASE"/>
    <property type="match status" value="1"/>
</dbReference>
<dbReference type="Gene3D" id="3.20.20.70">
    <property type="entry name" value="Aldolase class I"/>
    <property type="match status" value="1"/>
</dbReference>
<dbReference type="InterPro" id="IPR040072">
    <property type="entry name" value="Methyltransferase_A"/>
</dbReference>
<evidence type="ECO:0000256" key="10">
    <source>
        <dbReference type="ARBA" id="ARBA00023014"/>
    </source>
</evidence>
<dbReference type="Pfam" id="PF04055">
    <property type="entry name" value="Radical_SAM"/>
    <property type="match status" value="1"/>
</dbReference>
<evidence type="ECO:0000256" key="2">
    <source>
        <dbReference type="ARBA" id="ARBA00022485"/>
    </source>
</evidence>
<dbReference type="InterPro" id="IPR027492">
    <property type="entry name" value="RNA_MTrfase_RlmN"/>
</dbReference>
<comment type="caution">
    <text evidence="11">Lacks conserved residue(s) required for the propagation of feature annotation.</text>
</comment>
<organism evidence="13 14">
    <name type="scientific">Candidatus Portnoybacteria bacterium CG11_big_fil_rev_8_21_14_0_20_40_15</name>
    <dbReference type="NCBI Taxonomy" id="1974817"/>
    <lineage>
        <taxon>Bacteria</taxon>
        <taxon>Candidatus Portnoyibacteriota</taxon>
    </lineage>
</organism>
<name>A0A2H0KUM9_9BACT</name>
<dbReference type="EC" id="2.1.1.192" evidence="11"/>
<dbReference type="PANTHER" id="PTHR30544:SF5">
    <property type="entry name" value="RADICAL SAM CORE DOMAIN-CONTAINING PROTEIN"/>
    <property type="match status" value="1"/>
</dbReference>
<keyword evidence="11" id="KW-0819">tRNA processing</keyword>
<dbReference type="SFLD" id="SFLDG01062">
    <property type="entry name" value="methyltransferase_(Class_A)"/>
    <property type="match status" value="1"/>
</dbReference>
<feature type="binding site" evidence="11">
    <location>
        <position position="197"/>
    </location>
    <ligand>
        <name>S-adenosyl-L-methionine</name>
        <dbReference type="ChEBI" id="CHEBI:59789"/>
    </ligand>
</feature>
<keyword evidence="9 11" id="KW-0408">Iron</keyword>
<dbReference type="Proteomes" id="UP000229317">
    <property type="component" value="Unassembled WGS sequence"/>
</dbReference>
<comment type="catalytic activity">
    <reaction evidence="11">
        <text>adenosine(2503) in 23S rRNA + 2 reduced [2Fe-2S]-[ferredoxin] + 2 S-adenosyl-L-methionine = 2-methyladenosine(2503) in 23S rRNA + 5'-deoxyadenosine + L-methionine + 2 oxidized [2Fe-2S]-[ferredoxin] + S-adenosyl-L-homocysteine</text>
        <dbReference type="Rhea" id="RHEA:42916"/>
        <dbReference type="Rhea" id="RHEA-COMP:10000"/>
        <dbReference type="Rhea" id="RHEA-COMP:10001"/>
        <dbReference type="Rhea" id="RHEA-COMP:10152"/>
        <dbReference type="Rhea" id="RHEA-COMP:10282"/>
        <dbReference type="ChEBI" id="CHEBI:17319"/>
        <dbReference type="ChEBI" id="CHEBI:33737"/>
        <dbReference type="ChEBI" id="CHEBI:33738"/>
        <dbReference type="ChEBI" id="CHEBI:57844"/>
        <dbReference type="ChEBI" id="CHEBI:57856"/>
        <dbReference type="ChEBI" id="CHEBI:59789"/>
        <dbReference type="ChEBI" id="CHEBI:74411"/>
        <dbReference type="ChEBI" id="CHEBI:74497"/>
        <dbReference type="EC" id="2.1.1.192"/>
    </reaction>
</comment>
<protein>
    <recommendedName>
        <fullName evidence="11">Probable dual-specificity RNA methyltransferase RlmN</fullName>
        <ecNumber evidence="11">2.1.1.192</ecNumber>
    </recommendedName>
    <alternativeName>
        <fullName evidence="11">23S rRNA (adenine(2503)-C(2))-methyltransferase</fullName>
    </alternativeName>
    <alternativeName>
        <fullName evidence="11">23S rRNA m2A2503 methyltransferase</fullName>
    </alternativeName>
    <alternativeName>
        <fullName evidence="11">Ribosomal RNA large subunit methyltransferase N</fullName>
    </alternativeName>
    <alternativeName>
        <fullName evidence="11">tRNA (adenine(37)-C(2))-methyltransferase</fullName>
    </alternativeName>
    <alternativeName>
        <fullName evidence="11">tRNA m2A37 methyltransferase</fullName>
    </alternativeName>
</protein>
<keyword evidence="5 11" id="KW-0489">Methyltransferase</keyword>
<comment type="subcellular location">
    <subcellularLocation>
        <location evidence="1 11">Cytoplasm</location>
    </subcellularLocation>
</comment>
<evidence type="ECO:0000256" key="9">
    <source>
        <dbReference type="ARBA" id="ARBA00023004"/>
    </source>
</evidence>
<dbReference type="EMBL" id="PCVO01000045">
    <property type="protein sequence ID" value="PIQ75124.1"/>
    <property type="molecule type" value="Genomic_DNA"/>
</dbReference>
<dbReference type="GO" id="GO:0046872">
    <property type="term" value="F:metal ion binding"/>
    <property type="evidence" value="ECO:0007669"/>
    <property type="project" value="UniProtKB-KW"/>
</dbReference>
<keyword evidence="2 11" id="KW-0004">4Fe-4S</keyword>
<evidence type="ECO:0000259" key="12">
    <source>
        <dbReference type="PROSITE" id="PS51918"/>
    </source>
</evidence>
<comment type="cofactor">
    <cofactor evidence="11">
        <name>[4Fe-4S] cluster</name>
        <dbReference type="ChEBI" id="CHEBI:49883"/>
    </cofactor>
    <text evidence="11">Binds 1 [4Fe-4S] cluster. The cluster is coordinated with 3 cysteines and an exchangeable S-adenosyl-L-methionine.</text>
</comment>
<evidence type="ECO:0000256" key="5">
    <source>
        <dbReference type="ARBA" id="ARBA00022603"/>
    </source>
</evidence>
<proteinExistence type="inferred from homology"/>
<dbReference type="GO" id="GO:0005737">
    <property type="term" value="C:cytoplasm"/>
    <property type="evidence" value="ECO:0007669"/>
    <property type="project" value="UniProtKB-SubCell"/>
</dbReference>
<gene>
    <name evidence="11 13" type="primary">rlmN</name>
    <name evidence="13" type="ORF">COV84_02925</name>
</gene>
<evidence type="ECO:0000256" key="3">
    <source>
        <dbReference type="ARBA" id="ARBA00022490"/>
    </source>
</evidence>
<dbReference type="InterPro" id="IPR058240">
    <property type="entry name" value="rSAM_sf"/>
</dbReference>
<feature type="binding site" evidence="11">
    <location>
        <position position="114"/>
    </location>
    <ligand>
        <name>[4Fe-4S] cluster</name>
        <dbReference type="ChEBI" id="CHEBI:49883"/>
        <note>4Fe-4S-S-AdoMet</note>
    </ligand>
</feature>
<dbReference type="GO" id="GO:0070040">
    <property type="term" value="F:rRNA (adenine(2503)-C2-)-methyltransferase activity"/>
    <property type="evidence" value="ECO:0007669"/>
    <property type="project" value="UniProtKB-UniRule"/>
</dbReference>
<dbReference type="GO" id="GO:0030488">
    <property type="term" value="P:tRNA methylation"/>
    <property type="evidence" value="ECO:0007669"/>
    <property type="project" value="UniProtKB-UniRule"/>
</dbReference>
<dbReference type="HAMAP" id="MF_01849">
    <property type="entry name" value="RNA_methyltr_RlmN"/>
    <property type="match status" value="1"/>
</dbReference>
<comment type="similarity">
    <text evidence="11">Belongs to the radical SAM superfamily. RlmN family.</text>
</comment>
<feature type="binding site" evidence="11">
    <location>
        <position position="118"/>
    </location>
    <ligand>
        <name>[4Fe-4S] cluster</name>
        <dbReference type="ChEBI" id="CHEBI:49883"/>
        <note>4Fe-4S-S-AdoMet</note>
    </ligand>
</feature>
<keyword evidence="11" id="KW-1015">Disulfide bond</keyword>
<dbReference type="GO" id="GO:0002935">
    <property type="term" value="F:tRNA (adenine(37)-C2)-methyltransferase activity"/>
    <property type="evidence" value="ECO:0007669"/>
    <property type="project" value="UniProtKB-UniRule"/>
</dbReference>
<comment type="caution">
    <text evidence="13">The sequence shown here is derived from an EMBL/GenBank/DDBJ whole genome shotgun (WGS) entry which is preliminary data.</text>
</comment>
<evidence type="ECO:0000256" key="8">
    <source>
        <dbReference type="ARBA" id="ARBA00022723"/>
    </source>
</evidence>
<keyword evidence="6 11" id="KW-0808">Transferase</keyword>
<evidence type="ECO:0000256" key="4">
    <source>
        <dbReference type="ARBA" id="ARBA00022552"/>
    </source>
</evidence>
<feature type="binding site" evidence="11">
    <location>
        <begin position="220"/>
        <end position="222"/>
    </location>
    <ligand>
        <name>S-adenosyl-L-methionine</name>
        <dbReference type="ChEBI" id="CHEBI:59789"/>
    </ligand>
</feature>
<dbReference type="SUPFAM" id="SSF102114">
    <property type="entry name" value="Radical SAM enzymes"/>
    <property type="match status" value="1"/>
</dbReference>
<feature type="binding site" evidence="11">
    <location>
        <position position="299"/>
    </location>
    <ligand>
        <name>S-adenosyl-L-methionine</name>
        <dbReference type="ChEBI" id="CHEBI:59789"/>
    </ligand>
</feature>
<dbReference type="GO" id="GO:0051539">
    <property type="term" value="F:4 iron, 4 sulfur cluster binding"/>
    <property type="evidence" value="ECO:0007669"/>
    <property type="project" value="UniProtKB-UniRule"/>
</dbReference>
<comment type="miscellaneous">
    <text evidence="11">Reaction proceeds by a ping-pong mechanism involving intermediate methylation of a conserved cysteine residue.</text>
</comment>
<evidence type="ECO:0000256" key="11">
    <source>
        <dbReference type="HAMAP-Rule" id="MF_01849"/>
    </source>
</evidence>
<dbReference type="PIRSF" id="PIRSF006004">
    <property type="entry name" value="CHP00048"/>
    <property type="match status" value="1"/>
</dbReference>
<dbReference type="GO" id="GO:0070475">
    <property type="term" value="P:rRNA base methylation"/>
    <property type="evidence" value="ECO:0007669"/>
    <property type="project" value="UniProtKB-UniRule"/>
</dbReference>
<evidence type="ECO:0000256" key="6">
    <source>
        <dbReference type="ARBA" id="ARBA00022679"/>
    </source>
</evidence>
<dbReference type="PROSITE" id="PS51918">
    <property type="entry name" value="RADICAL_SAM"/>
    <property type="match status" value="1"/>
</dbReference>
<feature type="domain" description="Radical SAM core" evidence="12">
    <location>
        <begin position="100"/>
        <end position="335"/>
    </location>
</feature>
<keyword evidence="10 11" id="KW-0411">Iron-sulfur</keyword>
<evidence type="ECO:0000313" key="14">
    <source>
        <dbReference type="Proteomes" id="UP000229317"/>
    </source>
</evidence>
<evidence type="ECO:0000313" key="13">
    <source>
        <dbReference type="EMBL" id="PIQ75124.1"/>
    </source>
</evidence>
<dbReference type="NCBIfam" id="TIGR00048">
    <property type="entry name" value="rRNA_mod_RlmN"/>
    <property type="match status" value="1"/>
</dbReference>
<dbReference type="CDD" id="cd01335">
    <property type="entry name" value="Radical_SAM"/>
    <property type="match status" value="1"/>
</dbReference>
<dbReference type="AlphaFoldDB" id="A0A2H0KUM9"/>
<dbReference type="GO" id="GO:0019843">
    <property type="term" value="F:rRNA binding"/>
    <property type="evidence" value="ECO:0007669"/>
    <property type="project" value="UniProtKB-UniRule"/>
</dbReference>
<accession>A0A2H0KUM9</accession>
<keyword evidence="8 11" id="KW-0479">Metal-binding</keyword>
<feature type="binding site" evidence="11">
    <location>
        <position position="121"/>
    </location>
    <ligand>
        <name>[4Fe-4S] cluster</name>
        <dbReference type="ChEBI" id="CHEBI:49883"/>
        <note>4Fe-4S-S-AdoMet</note>
    </ligand>
</feature>
<keyword evidence="7 11" id="KW-0949">S-adenosyl-L-methionine</keyword>
<reference evidence="13 14" key="1">
    <citation type="submission" date="2017-09" db="EMBL/GenBank/DDBJ databases">
        <title>Depth-based differentiation of microbial function through sediment-hosted aquifers and enrichment of novel symbionts in the deep terrestrial subsurface.</title>
        <authorList>
            <person name="Probst A.J."/>
            <person name="Ladd B."/>
            <person name="Jarett J.K."/>
            <person name="Geller-Mcgrath D.E."/>
            <person name="Sieber C.M."/>
            <person name="Emerson J.B."/>
            <person name="Anantharaman K."/>
            <person name="Thomas B.C."/>
            <person name="Malmstrom R."/>
            <person name="Stieglmeier M."/>
            <person name="Klingl A."/>
            <person name="Woyke T."/>
            <person name="Ryan C.M."/>
            <person name="Banfield J.F."/>
        </authorList>
    </citation>
    <scope>NUCLEOTIDE SEQUENCE [LARGE SCALE GENOMIC DNA]</scope>
    <source>
        <strain evidence="13">CG11_big_fil_rev_8_21_14_0_20_40_15</strain>
    </source>
</reference>
<dbReference type="InterPro" id="IPR004383">
    <property type="entry name" value="rRNA_lsu_MTrfase_RlmN/Cfr"/>
</dbReference>
<keyword evidence="3 11" id="KW-0963">Cytoplasm</keyword>